<dbReference type="AlphaFoldDB" id="A0A4S2KTA0"/>
<keyword evidence="3" id="KW-0812">Transmembrane</keyword>
<evidence type="ECO:0000259" key="4">
    <source>
        <dbReference type="PROSITE" id="PS50240"/>
    </source>
</evidence>
<keyword evidence="6" id="KW-1185">Reference proteome</keyword>
<keyword evidence="1" id="KW-1015">Disulfide bond</keyword>
<proteinExistence type="inferred from homology"/>
<dbReference type="Gene3D" id="2.40.10.10">
    <property type="entry name" value="Trypsin-like serine proteases"/>
    <property type="match status" value="1"/>
</dbReference>
<reference evidence="5 6" key="1">
    <citation type="journal article" date="2019" name="Philos. Trans. R. Soc. Lond., B, Biol. Sci.">
        <title>Ant behaviour and brain gene expression of defending hosts depend on the ecological success of the intruding social parasite.</title>
        <authorList>
            <person name="Kaur R."/>
            <person name="Stoldt M."/>
            <person name="Jongepier E."/>
            <person name="Feldmeyer B."/>
            <person name="Menzel F."/>
            <person name="Bornberg-Bauer E."/>
            <person name="Foitzik S."/>
        </authorList>
    </citation>
    <scope>NUCLEOTIDE SEQUENCE [LARGE SCALE GENOMIC DNA]</scope>
    <source>
        <tissue evidence="5">Whole body</tissue>
    </source>
</reference>
<gene>
    <name evidence="5" type="ORF">DBV15_11867</name>
</gene>
<organism evidence="5 6">
    <name type="scientific">Temnothorax longispinosus</name>
    <dbReference type="NCBI Taxonomy" id="300112"/>
    <lineage>
        <taxon>Eukaryota</taxon>
        <taxon>Metazoa</taxon>
        <taxon>Ecdysozoa</taxon>
        <taxon>Arthropoda</taxon>
        <taxon>Hexapoda</taxon>
        <taxon>Insecta</taxon>
        <taxon>Pterygota</taxon>
        <taxon>Neoptera</taxon>
        <taxon>Endopterygota</taxon>
        <taxon>Hymenoptera</taxon>
        <taxon>Apocrita</taxon>
        <taxon>Aculeata</taxon>
        <taxon>Formicoidea</taxon>
        <taxon>Formicidae</taxon>
        <taxon>Myrmicinae</taxon>
        <taxon>Temnothorax</taxon>
    </lineage>
</organism>
<comment type="caution">
    <text evidence="5">The sequence shown here is derived from an EMBL/GenBank/DDBJ whole genome shotgun (WGS) entry which is preliminary data.</text>
</comment>
<evidence type="ECO:0000256" key="1">
    <source>
        <dbReference type="ARBA" id="ARBA00023157"/>
    </source>
</evidence>
<accession>A0A4S2KTA0</accession>
<evidence type="ECO:0000313" key="6">
    <source>
        <dbReference type="Proteomes" id="UP000310200"/>
    </source>
</evidence>
<dbReference type="Pfam" id="PF00089">
    <property type="entry name" value="Trypsin"/>
    <property type="match status" value="1"/>
</dbReference>
<keyword evidence="3" id="KW-1133">Transmembrane helix</keyword>
<feature type="transmembrane region" description="Helical" evidence="3">
    <location>
        <begin position="152"/>
        <end position="169"/>
    </location>
</feature>
<dbReference type="SMART" id="SM00020">
    <property type="entry name" value="Tryp_SPc"/>
    <property type="match status" value="1"/>
</dbReference>
<dbReference type="SUPFAM" id="SSF50494">
    <property type="entry name" value="Trypsin-like serine proteases"/>
    <property type="match status" value="1"/>
</dbReference>
<evidence type="ECO:0000256" key="3">
    <source>
        <dbReference type="SAM" id="Phobius"/>
    </source>
</evidence>
<dbReference type="Proteomes" id="UP000310200">
    <property type="component" value="Unassembled WGS sequence"/>
</dbReference>
<dbReference type="PROSITE" id="PS50240">
    <property type="entry name" value="TRYPSIN_DOM"/>
    <property type="match status" value="1"/>
</dbReference>
<dbReference type="PANTHER" id="PTHR24256">
    <property type="entry name" value="TRYPTASE-RELATED"/>
    <property type="match status" value="1"/>
</dbReference>
<dbReference type="GO" id="GO:0004252">
    <property type="term" value="F:serine-type endopeptidase activity"/>
    <property type="evidence" value="ECO:0007669"/>
    <property type="project" value="InterPro"/>
</dbReference>
<comment type="similarity">
    <text evidence="2">Belongs to the peptidase S1 family. CLIP subfamily.</text>
</comment>
<dbReference type="EMBL" id="QBLH01001719">
    <property type="protein sequence ID" value="TGZ51339.1"/>
    <property type="molecule type" value="Genomic_DNA"/>
</dbReference>
<dbReference type="GO" id="GO:0006508">
    <property type="term" value="P:proteolysis"/>
    <property type="evidence" value="ECO:0007669"/>
    <property type="project" value="InterPro"/>
</dbReference>
<dbReference type="InterPro" id="IPR001254">
    <property type="entry name" value="Trypsin_dom"/>
</dbReference>
<evidence type="ECO:0000256" key="2">
    <source>
        <dbReference type="ARBA" id="ARBA00024195"/>
    </source>
</evidence>
<dbReference type="InterPro" id="IPR009003">
    <property type="entry name" value="Peptidase_S1_PA"/>
</dbReference>
<sequence length="220" mass="24620">MYNTYAPPPPIPLATTDGVPAGSACTLYPDGEKPRYEYELNYLKVHVGTNFLNISGTAYDVASVSIHVNHLTGNDIALVHLKTPLKYSTLDDGEISNNLQEIELSVYPREKCKWERDVKNTQFCTLTIEEGKVACNLNTKIIIATICNSKQFIVIYNFNILLLIIASLFQREYYDAGSPLVANGAQIGIVSYFFPCTWGYPNVHTRVSSFITWIIANLKN</sequence>
<protein>
    <submittedName>
        <fullName evidence="5">Chymotrypsin-1</fullName>
    </submittedName>
</protein>
<keyword evidence="3" id="KW-0472">Membrane</keyword>
<evidence type="ECO:0000313" key="5">
    <source>
        <dbReference type="EMBL" id="TGZ51339.1"/>
    </source>
</evidence>
<name>A0A4S2KTA0_9HYME</name>
<dbReference type="InterPro" id="IPR051487">
    <property type="entry name" value="Ser/Thr_Proteases_Immune/Dev"/>
</dbReference>
<feature type="domain" description="Peptidase S1" evidence="4">
    <location>
        <begin position="13"/>
        <end position="219"/>
    </location>
</feature>
<dbReference type="InterPro" id="IPR043504">
    <property type="entry name" value="Peptidase_S1_PA_chymotrypsin"/>
</dbReference>
<dbReference type="STRING" id="300112.A0A4S2KTA0"/>